<feature type="transmembrane region" description="Helical" evidence="1">
    <location>
        <begin position="172"/>
        <end position="194"/>
    </location>
</feature>
<sequence>MLETVPGLALLTTPAVLFFLLGAGAAFARSDLAVPEPVAKSLALYLMLCIGFKGGAEARTAGLDGDFLVAAGLGVALSALLPLVAYVVLKKISRLDHATICAHAATYGSVSVVTFAAGEAYLAAQGLAPGRYMAAVLALMEAPAILTALLLLNRSAAGPSGRPGGALGQAGIMREVVFGAATVMLLGSFMVGLVSGPPGLAKLDVFVGPLFQGALCFFLLDTGLVAARRLMVGGRKLTPPLLGFAIGFPVLSAVLCLLVSRWAGLAVGDGALLAILAGSASYIAVPAAMRLAAPQADAGVYVTSSLAVTFPFNLTLGIAIYAASATWIWR</sequence>
<keyword evidence="3" id="KW-1185">Reference proteome</keyword>
<feature type="transmembrane region" description="Helical" evidence="1">
    <location>
        <begin position="130"/>
        <end position="152"/>
    </location>
</feature>
<keyword evidence="1" id="KW-0472">Membrane</keyword>
<proteinExistence type="predicted"/>
<feature type="transmembrane region" description="Helical" evidence="1">
    <location>
        <begin position="239"/>
        <end position="260"/>
    </location>
</feature>
<protein>
    <submittedName>
        <fullName evidence="2">Sodium-dependent bicarbonate transport family permease</fullName>
    </submittedName>
</protein>
<evidence type="ECO:0000313" key="2">
    <source>
        <dbReference type="EMBL" id="MFD3262676.1"/>
    </source>
</evidence>
<evidence type="ECO:0000313" key="3">
    <source>
        <dbReference type="Proteomes" id="UP001598130"/>
    </source>
</evidence>
<dbReference type="Proteomes" id="UP001598130">
    <property type="component" value="Unassembled WGS sequence"/>
</dbReference>
<reference evidence="2 3" key="1">
    <citation type="submission" date="2022-09" db="EMBL/GenBank/DDBJ databases">
        <title>New species of Phenylobacterium.</title>
        <authorList>
            <person name="Mieszkin S."/>
        </authorList>
    </citation>
    <scope>NUCLEOTIDE SEQUENCE [LARGE SCALE GENOMIC DNA]</scope>
    <source>
        <strain evidence="2 3">HK31-G</strain>
    </source>
</reference>
<keyword evidence="1" id="KW-0812">Transmembrane</keyword>
<feature type="transmembrane region" description="Helical" evidence="1">
    <location>
        <begin position="272"/>
        <end position="293"/>
    </location>
</feature>
<name>A0ABW6CKM2_9CAUL</name>
<evidence type="ECO:0000256" key="1">
    <source>
        <dbReference type="SAM" id="Phobius"/>
    </source>
</evidence>
<dbReference type="Pfam" id="PF05982">
    <property type="entry name" value="Sbt_1"/>
    <property type="match status" value="1"/>
</dbReference>
<feature type="transmembrane region" description="Helical" evidence="1">
    <location>
        <begin position="206"/>
        <end position="227"/>
    </location>
</feature>
<keyword evidence="1" id="KW-1133">Transmembrane helix</keyword>
<dbReference type="InterPro" id="IPR010293">
    <property type="entry name" value="Sbt_1"/>
</dbReference>
<dbReference type="PANTHER" id="PTHR40400:SF1">
    <property type="entry name" value="SLR1512 PROTEIN"/>
    <property type="match status" value="1"/>
</dbReference>
<organism evidence="2 3">
    <name type="scientific">Phenylobacterium ferrooxidans</name>
    <dbReference type="NCBI Taxonomy" id="2982689"/>
    <lineage>
        <taxon>Bacteria</taxon>
        <taxon>Pseudomonadati</taxon>
        <taxon>Pseudomonadota</taxon>
        <taxon>Alphaproteobacteria</taxon>
        <taxon>Caulobacterales</taxon>
        <taxon>Caulobacteraceae</taxon>
        <taxon>Phenylobacterium</taxon>
    </lineage>
</organism>
<feature type="transmembrane region" description="Helical" evidence="1">
    <location>
        <begin position="67"/>
        <end position="89"/>
    </location>
</feature>
<accession>A0ABW6CKM2</accession>
<comment type="caution">
    <text evidence="2">The sequence shown here is derived from an EMBL/GenBank/DDBJ whole genome shotgun (WGS) entry which is preliminary data.</text>
</comment>
<feature type="transmembrane region" description="Helical" evidence="1">
    <location>
        <begin position="101"/>
        <end position="124"/>
    </location>
</feature>
<dbReference type="EMBL" id="JAOTJD010000002">
    <property type="protein sequence ID" value="MFD3262676.1"/>
    <property type="molecule type" value="Genomic_DNA"/>
</dbReference>
<dbReference type="RefSeq" id="WP_377367035.1">
    <property type="nucleotide sequence ID" value="NZ_JAOTJD010000002.1"/>
</dbReference>
<feature type="transmembrane region" description="Helical" evidence="1">
    <location>
        <begin position="305"/>
        <end position="329"/>
    </location>
</feature>
<gene>
    <name evidence="2" type="ORF">OCL97_01725</name>
</gene>
<dbReference type="PANTHER" id="PTHR40400">
    <property type="entry name" value="SLR1512 PROTEIN"/>
    <property type="match status" value="1"/>
</dbReference>